<keyword evidence="1" id="KW-0812">Transmembrane</keyword>
<dbReference type="AlphaFoldDB" id="A0A2U9IJE4"/>
<dbReference type="KEGG" id="asul:DFR86_00380"/>
<keyword evidence="1" id="KW-0472">Membrane</keyword>
<gene>
    <name evidence="2" type="ORF">DFR86_00380</name>
</gene>
<dbReference type="EMBL" id="CP029288">
    <property type="protein sequence ID" value="AWR96151.1"/>
    <property type="molecule type" value="Genomic_DNA"/>
</dbReference>
<name>A0A2U9IJE4_9CREN</name>
<dbReference type="Proteomes" id="UP000248410">
    <property type="component" value="Chromosome"/>
</dbReference>
<evidence type="ECO:0000313" key="2">
    <source>
        <dbReference type="EMBL" id="AWR96151.1"/>
    </source>
</evidence>
<evidence type="ECO:0000256" key="1">
    <source>
        <dbReference type="SAM" id="Phobius"/>
    </source>
</evidence>
<feature type="transmembrane region" description="Helical" evidence="1">
    <location>
        <begin position="38"/>
        <end position="58"/>
    </location>
</feature>
<organism evidence="2 3">
    <name type="scientific">Acidianus sulfidivorans JP7</name>
    <dbReference type="NCBI Taxonomy" id="619593"/>
    <lineage>
        <taxon>Archaea</taxon>
        <taxon>Thermoproteota</taxon>
        <taxon>Thermoprotei</taxon>
        <taxon>Sulfolobales</taxon>
        <taxon>Sulfolobaceae</taxon>
        <taxon>Acidianus</taxon>
    </lineage>
</organism>
<sequence>MDLIQKYEGLSIGTIVVGIIYGVVYPLTLGVIGIVDMLYGIFILIYGGLIFAQLYSSNTSSDVNFLDTSRDVKKVIEKGILLAWVMFGVSLAFGIFMARLIFIVYSIVYNSNVNNLILLLQVPIPVILAIWSLVMLIITHKAGYNVFEVLGKIRPLPPPHPNP</sequence>
<keyword evidence="1" id="KW-1133">Transmembrane helix</keyword>
<accession>A0A2U9IJE4</accession>
<feature type="transmembrane region" description="Helical" evidence="1">
    <location>
        <begin position="12"/>
        <end position="32"/>
    </location>
</feature>
<proteinExistence type="predicted"/>
<keyword evidence="3" id="KW-1185">Reference proteome</keyword>
<protein>
    <submittedName>
        <fullName evidence="2">Uncharacterized protein</fullName>
    </submittedName>
</protein>
<feature type="transmembrane region" description="Helical" evidence="1">
    <location>
        <begin position="117"/>
        <end position="138"/>
    </location>
</feature>
<reference evidence="2 3" key="1">
    <citation type="submission" date="2018-05" db="EMBL/GenBank/DDBJ databases">
        <title>Complete Genome Sequences of Extremely Thermoacidophilic, Metal-Mobilizing Type-Strain Members of the Archaeal Family Sulfolobaceae: Acidianus brierleyi DSM-1651T, Acidianus sulfidivorans DSM-18786T, Metallosphaera hakonensis DSM-7519T, and Metallosphaera prunae DSM-10039T.</title>
        <authorList>
            <person name="Counts J.A."/>
            <person name="Kelly R.M."/>
        </authorList>
    </citation>
    <scope>NUCLEOTIDE SEQUENCE [LARGE SCALE GENOMIC DNA]</scope>
    <source>
        <strain evidence="2 3">JP7</strain>
    </source>
</reference>
<evidence type="ECO:0000313" key="3">
    <source>
        <dbReference type="Proteomes" id="UP000248410"/>
    </source>
</evidence>
<dbReference type="GeneID" id="36836379"/>
<dbReference type="RefSeq" id="WP_110379041.1">
    <property type="nucleotide sequence ID" value="NZ_CP029288.2"/>
</dbReference>
<feature type="transmembrane region" description="Helical" evidence="1">
    <location>
        <begin position="79"/>
        <end position="105"/>
    </location>
</feature>